<keyword evidence="2" id="KW-0472">Membrane</keyword>
<dbReference type="Proteomes" id="UP000237502">
    <property type="component" value="Unassembled WGS sequence"/>
</dbReference>
<keyword evidence="2" id="KW-0812">Transmembrane</keyword>
<protein>
    <submittedName>
        <fullName evidence="3">Uncharacterized protein</fullName>
    </submittedName>
</protein>
<gene>
    <name evidence="3" type="ORF">AA80_02040</name>
</gene>
<feature type="transmembrane region" description="Helical" evidence="2">
    <location>
        <begin position="249"/>
        <end position="269"/>
    </location>
</feature>
<sequence>MREPKMNKIRKPIIFITLFGSLIFFFYAFYIDYQNSKNYSIMPTEDQLNSVQKNGYNFQIYNNYAILKDFESQGFQEDQSFLRALSNRYDYVLVVEFSDFDKYFTEIKDKLDKDILNNMRYVHYIKPGEIDKFDDQMIVQRFHRALKERKIRYFLFPDHPRTPELIRLVQKDLGTPVTIDSIKYYSPTVVVPWIGFGLITMNLFVYVPLFAILYILAFFFLYNWSFTLAVTLFSIIIFFRISKNNLLKIIGYALLFGALVYMSAYNSLFIFKLNNVRGIKVLLLVLPLLVLLKAFMDFTGFRFSRFNIVESFKKIREFKFNKSDILLLIFVAFAGVIYVVRSSNWAFVTNFERRARDALERAFIARPRTKELISYLFYYTTPLSGRRFIWDFFKALLPVSILDTFLHIHTPLNLSVLRTINGFLVSLLLLLVVILIENLYRKFTNSDQEPQKQEENISQEISTTEEGIE</sequence>
<proteinExistence type="predicted"/>
<dbReference type="InterPro" id="IPR043748">
    <property type="entry name" value="DUF5693"/>
</dbReference>
<evidence type="ECO:0000256" key="1">
    <source>
        <dbReference type="SAM" id="MobiDB-lite"/>
    </source>
</evidence>
<feature type="transmembrane region" description="Helical" evidence="2">
    <location>
        <begin position="190"/>
        <end position="215"/>
    </location>
</feature>
<keyword evidence="2" id="KW-1133">Transmembrane helix</keyword>
<evidence type="ECO:0000313" key="4">
    <source>
        <dbReference type="Proteomes" id="UP000237502"/>
    </source>
</evidence>
<evidence type="ECO:0000256" key="2">
    <source>
        <dbReference type="SAM" id="Phobius"/>
    </source>
</evidence>
<feature type="transmembrane region" description="Helical" evidence="2">
    <location>
        <begin position="12"/>
        <end position="33"/>
    </location>
</feature>
<organism evidence="3 4">
    <name type="scientific">Petrotoga sibirica DSM 13575</name>
    <dbReference type="NCBI Taxonomy" id="1122956"/>
    <lineage>
        <taxon>Bacteria</taxon>
        <taxon>Thermotogati</taxon>
        <taxon>Thermotogota</taxon>
        <taxon>Thermotogae</taxon>
        <taxon>Petrotogales</taxon>
        <taxon>Petrotogaceae</taxon>
        <taxon>Petrotoga</taxon>
    </lineage>
</organism>
<feature type="transmembrane region" description="Helical" evidence="2">
    <location>
        <begin position="281"/>
        <end position="304"/>
    </location>
</feature>
<evidence type="ECO:0000313" key="3">
    <source>
        <dbReference type="EMBL" id="POZ89082.1"/>
    </source>
</evidence>
<feature type="region of interest" description="Disordered" evidence="1">
    <location>
        <begin position="449"/>
        <end position="469"/>
    </location>
</feature>
<feature type="transmembrane region" description="Helical" evidence="2">
    <location>
        <begin position="221"/>
        <end position="242"/>
    </location>
</feature>
<name>A0A855MM59_9BACT</name>
<dbReference type="EMBL" id="JAHC01000008">
    <property type="protein sequence ID" value="POZ89082.1"/>
    <property type="molecule type" value="Genomic_DNA"/>
</dbReference>
<reference evidence="3 4" key="1">
    <citation type="submission" date="2014-01" db="EMBL/GenBank/DDBJ databases">
        <title>Comparative genomics of Petrotoga.</title>
        <authorList>
            <person name="Chow K."/>
            <person name="Charchuk R."/>
            <person name="Nesbo C.L."/>
        </authorList>
    </citation>
    <scope>NUCLEOTIDE SEQUENCE [LARGE SCALE GENOMIC DNA]</scope>
    <source>
        <strain evidence="3 4">DSM 13575</strain>
    </source>
</reference>
<feature type="transmembrane region" description="Helical" evidence="2">
    <location>
        <begin position="325"/>
        <end position="347"/>
    </location>
</feature>
<dbReference type="Pfam" id="PF18949">
    <property type="entry name" value="DUF5693"/>
    <property type="match status" value="1"/>
</dbReference>
<feature type="transmembrane region" description="Helical" evidence="2">
    <location>
        <begin position="420"/>
        <end position="440"/>
    </location>
</feature>
<comment type="caution">
    <text evidence="3">The sequence shown here is derived from an EMBL/GenBank/DDBJ whole genome shotgun (WGS) entry which is preliminary data.</text>
</comment>
<dbReference type="AlphaFoldDB" id="A0A855MM59"/>
<feature type="compositionally biased region" description="Polar residues" evidence="1">
    <location>
        <begin position="456"/>
        <end position="469"/>
    </location>
</feature>
<accession>A0A855MM59</accession>